<feature type="domain" description="DUF512" evidence="1">
    <location>
        <begin position="2"/>
        <end position="69"/>
    </location>
</feature>
<organism evidence="2">
    <name type="scientific">Caldithrix abyssi</name>
    <dbReference type="NCBI Taxonomy" id="187145"/>
    <lineage>
        <taxon>Bacteria</taxon>
        <taxon>Pseudomonadati</taxon>
        <taxon>Calditrichota</taxon>
        <taxon>Calditrichia</taxon>
        <taxon>Calditrichales</taxon>
        <taxon>Calditrichaceae</taxon>
        <taxon>Caldithrix</taxon>
    </lineage>
</organism>
<comment type="caution">
    <text evidence="2">The sequence shown here is derived from an EMBL/GenBank/DDBJ whole genome shotgun (WGS) entry which is preliminary data.</text>
</comment>
<dbReference type="Pfam" id="PF04459">
    <property type="entry name" value="DUF512"/>
    <property type="match status" value="1"/>
</dbReference>
<gene>
    <name evidence="2" type="ORF">ENJ10_01685</name>
</gene>
<feature type="non-terminal residue" evidence="2">
    <location>
        <position position="1"/>
    </location>
</feature>
<reference evidence="2" key="1">
    <citation type="journal article" date="2020" name="mSystems">
        <title>Genome- and Community-Level Interaction Insights into Carbon Utilization and Element Cycling Functions of Hydrothermarchaeota in Hydrothermal Sediment.</title>
        <authorList>
            <person name="Zhou Z."/>
            <person name="Liu Y."/>
            <person name="Xu W."/>
            <person name="Pan J."/>
            <person name="Luo Z.H."/>
            <person name="Li M."/>
        </authorList>
    </citation>
    <scope>NUCLEOTIDE SEQUENCE [LARGE SCALE GENOMIC DNA]</scope>
    <source>
        <strain evidence="2">HyVt-456</strain>
    </source>
</reference>
<name>A0A7V1PU18_CALAY</name>
<dbReference type="AlphaFoldDB" id="A0A7V1PU18"/>
<accession>A0A7V1PU18</accession>
<proteinExistence type="predicted"/>
<protein>
    <submittedName>
        <fullName evidence="2">DUF512 domain-containing protein</fullName>
    </submittedName>
</protein>
<evidence type="ECO:0000259" key="1">
    <source>
        <dbReference type="Pfam" id="PF04459"/>
    </source>
</evidence>
<evidence type="ECO:0000313" key="2">
    <source>
        <dbReference type="EMBL" id="HED09376.1"/>
    </source>
</evidence>
<sequence length="86" mass="9602">PVVNKWYGPSIQVSGLLVARDIYETLSRKKLGDVVLLPPRVLNDDGYFLDDWTLEDLQQKLGVPCHVYDGNLAYLPEELATLSVAS</sequence>
<dbReference type="InterPro" id="IPR007549">
    <property type="entry name" value="DUF512"/>
</dbReference>
<dbReference type="Proteomes" id="UP000886005">
    <property type="component" value="Unassembled WGS sequence"/>
</dbReference>
<dbReference type="EMBL" id="DRLD01000045">
    <property type="protein sequence ID" value="HED09376.1"/>
    <property type="molecule type" value="Genomic_DNA"/>
</dbReference>